<keyword evidence="3" id="KW-0150">Chloroplast</keyword>
<feature type="transmembrane region" description="Helical" evidence="11">
    <location>
        <begin position="49"/>
        <end position="66"/>
    </location>
</feature>
<feature type="transmembrane region" description="Helical" evidence="11">
    <location>
        <begin position="86"/>
        <end position="103"/>
    </location>
</feature>
<feature type="region of interest" description="Disordered" evidence="10">
    <location>
        <begin position="105"/>
        <end position="124"/>
    </location>
</feature>
<keyword evidence="7 11" id="KW-0472">Membrane</keyword>
<evidence type="ECO:0000256" key="2">
    <source>
        <dbReference type="ARBA" id="ARBA00010395"/>
    </source>
</evidence>
<dbReference type="GO" id="GO:0009523">
    <property type="term" value="C:photosystem II"/>
    <property type="evidence" value="ECO:0007669"/>
    <property type="project" value="UniProtKB-KW"/>
</dbReference>
<dbReference type="GO" id="GO:0015979">
    <property type="term" value="P:photosynthesis"/>
    <property type="evidence" value="ECO:0007669"/>
    <property type="project" value="UniProtKB-KW"/>
</dbReference>
<evidence type="ECO:0000313" key="12">
    <source>
        <dbReference type="EMBL" id="JAG97901.1"/>
    </source>
</evidence>
<reference evidence="12" key="1">
    <citation type="submission" date="2015-03" db="EMBL/GenBank/DDBJ databases">
        <title>A transcriptome of Araucaria cunninghamii, an australian fine timber species.</title>
        <authorList>
            <person name="Jing Yi C.J.Y."/>
            <person name="Yin San L.Y.S."/>
            <person name="Abdul Karim S.S."/>
            <person name="Wan Azmi N.N."/>
            <person name="Hercus R.R."/>
            <person name="Croft L.L."/>
        </authorList>
    </citation>
    <scope>NUCLEOTIDE SEQUENCE</scope>
    <source>
        <strain evidence="12">MI0301</strain>
        <tissue evidence="12">Leaf</tissue>
    </source>
</reference>
<dbReference type="GO" id="GO:0009535">
    <property type="term" value="C:chloroplast thylakoid membrane"/>
    <property type="evidence" value="ECO:0007669"/>
    <property type="project" value="UniProtKB-SubCell"/>
</dbReference>
<evidence type="ECO:0000256" key="3">
    <source>
        <dbReference type="ARBA" id="ARBA00022528"/>
    </source>
</evidence>
<protein>
    <recommendedName>
        <fullName evidence="9">PSII 6.1 kDa protein</fullName>
    </recommendedName>
</protein>
<sequence length="124" mass="12770">MQTTAFTSCGAFQSVAARRASTSRLAVSRTAPRVVCSAQKSVEKKAKSAALSLPFLLAASPAFALVDDRLGGEGTGKILGVGGAEGWAIIIVFGLVWALFYNAQKQLGDGPPKRGKGDDSGLSL</sequence>
<dbReference type="AlphaFoldDB" id="A0A0D6R591"/>
<dbReference type="EMBL" id="GCKF01030386">
    <property type="protein sequence ID" value="JAG97901.1"/>
    <property type="molecule type" value="Transcribed_RNA"/>
</dbReference>
<comment type="subcellular location">
    <subcellularLocation>
        <location evidence="1">Plastid</location>
        <location evidence="1">Chloroplast thylakoid membrane</location>
        <topology evidence="1">Single-pass membrane protein</topology>
    </subcellularLocation>
</comment>
<keyword evidence="11" id="KW-0812">Transmembrane</keyword>
<keyword evidence="6" id="KW-0793">Thylakoid</keyword>
<comment type="similarity">
    <text evidence="2">Belongs to the psbW family.</text>
</comment>
<evidence type="ECO:0000256" key="4">
    <source>
        <dbReference type="ARBA" id="ARBA00022531"/>
    </source>
</evidence>
<dbReference type="Pfam" id="PF07123">
    <property type="entry name" value="PsbW"/>
    <property type="match status" value="1"/>
</dbReference>
<dbReference type="PANTHER" id="PTHR34552">
    <property type="entry name" value="PHOTOSYSTEM II REACTION CENTER W PROTEIN, CHLOROPLASTIC"/>
    <property type="match status" value="1"/>
</dbReference>
<accession>A0A0D6R591</accession>
<dbReference type="PANTHER" id="PTHR34552:SF1">
    <property type="entry name" value="PHOTOSYSTEM II REACTION CENTER W PROTEIN, CHLOROPLASTIC"/>
    <property type="match status" value="1"/>
</dbReference>
<evidence type="ECO:0000256" key="9">
    <source>
        <dbReference type="ARBA" id="ARBA00031756"/>
    </source>
</evidence>
<dbReference type="InterPro" id="IPR009806">
    <property type="entry name" value="PSII_PsbW_class2"/>
</dbReference>
<keyword evidence="5" id="KW-0934">Plastid</keyword>
<evidence type="ECO:0000256" key="6">
    <source>
        <dbReference type="ARBA" id="ARBA00023078"/>
    </source>
</evidence>
<evidence type="ECO:0000256" key="8">
    <source>
        <dbReference type="ARBA" id="ARBA00023276"/>
    </source>
</evidence>
<dbReference type="GO" id="GO:0042549">
    <property type="term" value="P:photosystem II stabilization"/>
    <property type="evidence" value="ECO:0007669"/>
    <property type="project" value="TreeGrafter"/>
</dbReference>
<evidence type="ECO:0000256" key="7">
    <source>
        <dbReference type="ARBA" id="ARBA00023136"/>
    </source>
</evidence>
<evidence type="ECO:0000256" key="11">
    <source>
        <dbReference type="SAM" id="Phobius"/>
    </source>
</evidence>
<name>A0A0D6R591_ARACU</name>
<feature type="compositionally biased region" description="Basic and acidic residues" evidence="10">
    <location>
        <begin position="111"/>
        <end position="124"/>
    </location>
</feature>
<keyword evidence="4" id="KW-0602">Photosynthesis</keyword>
<evidence type="ECO:0000256" key="5">
    <source>
        <dbReference type="ARBA" id="ARBA00022640"/>
    </source>
</evidence>
<keyword evidence="11" id="KW-1133">Transmembrane helix</keyword>
<evidence type="ECO:0000256" key="10">
    <source>
        <dbReference type="SAM" id="MobiDB-lite"/>
    </source>
</evidence>
<proteinExistence type="inferred from homology"/>
<evidence type="ECO:0000256" key="1">
    <source>
        <dbReference type="ARBA" id="ARBA00004581"/>
    </source>
</evidence>
<organism evidence="12">
    <name type="scientific">Araucaria cunninghamii</name>
    <name type="common">Hoop pine</name>
    <name type="synonym">Moreton Bay pine</name>
    <dbReference type="NCBI Taxonomy" id="56994"/>
    <lineage>
        <taxon>Eukaryota</taxon>
        <taxon>Viridiplantae</taxon>
        <taxon>Streptophyta</taxon>
        <taxon>Embryophyta</taxon>
        <taxon>Tracheophyta</taxon>
        <taxon>Spermatophyta</taxon>
        <taxon>Pinopsida</taxon>
        <taxon>Pinidae</taxon>
        <taxon>Conifers II</taxon>
        <taxon>Araucariales</taxon>
        <taxon>Araucariaceae</taxon>
        <taxon>Araucaria</taxon>
    </lineage>
</organism>
<keyword evidence="8" id="KW-0604">Photosystem II</keyword>